<evidence type="ECO:0000256" key="2">
    <source>
        <dbReference type="ARBA" id="ARBA00009087"/>
    </source>
</evidence>
<keyword evidence="3" id="KW-0175">Coiled coil</keyword>
<gene>
    <name evidence="8" type="ORF">O3P69_004879</name>
</gene>
<dbReference type="EMBL" id="JARAKH010000014">
    <property type="protein sequence ID" value="KAK8397435.1"/>
    <property type="molecule type" value="Genomic_DNA"/>
</dbReference>
<reference evidence="8 9" key="1">
    <citation type="submission" date="2023-03" db="EMBL/GenBank/DDBJ databases">
        <title>High-quality genome of Scylla paramamosain provides insights in environmental adaptation.</title>
        <authorList>
            <person name="Zhang L."/>
        </authorList>
    </citation>
    <scope>NUCLEOTIDE SEQUENCE [LARGE SCALE GENOMIC DNA]</scope>
    <source>
        <strain evidence="8">LZ_2023a</strain>
        <tissue evidence="8">Muscle</tissue>
    </source>
</reference>
<feature type="compositionally biased region" description="Basic and acidic residues" evidence="5">
    <location>
        <begin position="144"/>
        <end position="166"/>
    </location>
</feature>
<dbReference type="PANTHER" id="PTHR12202:SF0">
    <property type="entry name" value="ESF1 HOMOLOG"/>
    <property type="match status" value="1"/>
</dbReference>
<dbReference type="GO" id="GO:0006364">
    <property type="term" value="P:rRNA processing"/>
    <property type="evidence" value="ECO:0007669"/>
    <property type="project" value="InterPro"/>
</dbReference>
<feature type="compositionally biased region" description="Basic and acidic residues" evidence="5">
    <location>
        <begin position="108"/>
        <end position="134"/>
    </location>
</feature>
<dbReference type="Pfam" id="PF08159">
    <property type="entry name" value="NUC153"/>
    <property type="match status" value="1"/>
</dbReference>
<comment type="subcellular location">
    <subcellularLocation>
        <location evidence="1">Nucleus</location>
        <location evidence="1">Nucleolus</location>
    </subcellularLocation>
</comment>
<accession>A0AAW0UBK9</accession>
<evidence type="ECO:0000313" key="9">
    <source>
        <dbReference type="Proteomes" id="UP001487740"/>
    </source>
</evidence>
<feature type="domain" description="NUC153" evidence="6">
    <location>
        <begin position="730"/>
        <end position="757"/>
    </location>
</feature>
<evidence type="ECO:0000259" key="6">
    <source>
        <dbReference type="Pfam" id="PF08159"/>
    </source>
</evidence>
<dbReference type="InterPro" id="IPR056750">
    <property type="entry name" value="RRM_ESF1"/>
</dbReference>
<comment type="similarity">
    <text evidence="2">Belongs to the ESF1 family.</text>
</comment>
<feature type="compositionally biased region" description="Acidic residues" evidence="5">
    <location>
        <begin position="89"/>
        <end position="107"/>
    </location>
</feature>
<feature type="compositionally biased region" description="Acidic residues" evidence="5">
    <location>
        <begin position="167"/>
        <end position="186"/>
    </location>
</feature>
<feature type="compositionally biased region" description="Basic and acidic residues" evidence="5">
    <location>
        <begin position="187"/>
        <end position="214"/>
    </location>
</feature>
<keyword evidence="9" id="KW-1185">Reference proteome</keyword>
<feature type="compositionally biased region" description="Acidic residues" evidence="5">
    <location>
        <begin position="503"/>
        <end position="523"/>
    </location>
</feature>
<feature type="region of interest" description="Disordered" evidence="5">
    <location>
        <begin position="309"/>
        <end position="349"/>
    </location>
</feature>
<dbReference type="AlphaFoldDB" id="A0AAW0UBK9"/>
<dbReference type="PANTHER" id="PTHR12202">
    <property type="entry name" value="ESF1 HOMOLOG"/>
    <property type="match status" value="1"/>
</dbReference>
<feature type="region of interest" description="Disordered" evidence="5">
    <location>
        <begin position="499"/>
        <end position="529"/>
    </location>
</feature>
<dbReference type="GO" id="GO:0005730">
    <property type="term" value="C:nucleolus"/>
    <property type="evidence" value="ECO:0007669"/>
    <property type="project" value="UniProtKB-SubCell"/>
</dbReference>
<evidence type="ECO:0000313" key="8">
    <source>
        <dbReference type="EMBL" id="KAK8397435.1"/>
    </source>
</evidence>
<proteinExistence type="inferred from homology"/>
<protein>
    <recommendedName>
        <fullName evidence="10">NUC153 domain-containing protein</fullName>
    </recommendedName>
</protein>
<evidence type="ECO:0000256" key="4">
    <source>
        <dbReference type="ARBA" id="ARBA00023242"/>
    </source>
</evidence>
<dbReference type="Pfam" id="PF25121">
    <property type="entry name" value="RRM_ESF1"/>
    <property type="match status" value="1"/>
</dbReference>
<feature type="region of interest" description="Disordered" evidence="5">
    <location>
        <begin position="545"/>
        <end position="715"/>
    </location>
</feature>
<feature type="domain" description="ESF1 RRM" evidence="7">
    <location>
        <begin position="263"/>
        <end position="439"/>
    </location>
</feature>
<feature type="compositionally biased region" description="Basic residues" evidence="5">
    <location>
        <begin position="699"/>
        <end position="711"/>
    </location>
</feature>
<keyword evidence="4" id="KW-0539">Nucleus</keyword>
<comment type="caution">
    <text evidence="8">The sequence shown here is derived from an EMBL/GenBank/DDBJ whole genome shotgun (WGS) entry which is preliminary data.</text>
</comment>
<feature type="compositionally biased region" description="Acidic residues" evidence="5">
    <location>
        <begin position="334"/>
        <end position="343"/>
    </location>
</feature>
<feature type="compositionally biased region" description="Acidic residues" evidence="5">
    <location>
        <begin position="615"/>
        <end position="628"/>
    </location>
</feature>
<feature type="region of interest" description="Disordered" evidence="5">
    <location>
        <begin position="769"/>
        <end position="792"/>
    </location>
</feature>
<evidence type="ECO:0000259" key="7">
    <source>
        <dbReference type="Pfam" id="PF25121"/>
    </source>
</evidence>
<dbReference type="GO" id="GO:0003723">
    <property type="term" value="F:RNA binding"/>
    <property type="evidence" value="ECO:0007669"/>
    <property type="project" value="TreeGrafter"/>
</dbReference>
<evidence type="ECO:0000256" key="1">
    <source>
        <dbReference type="ARBA" id="ARBA00004604"/>
    </source>
</evidence>
<sequence>MERRDPKGGSDLEKDLKLIHSDPRFAHVTSDPKFHHIPKKERKVKLDSRFHSILTDEKFYEKSTMDPRGRKGNYSTKEDLLRFYHLSSDEDSEEEEEEEEESSEEEKEVMNKEGDDFKVEGKQKKKKEKELKKEDDEEEEEEQEIGKKKEKGKEKSVSKDSSGESGKDEEEEEEQEAEEEKDEEEDTTQRDQEERSKVAPEITKRLQDMTRDYARGGGNLFSSDSSDDDSTTTDEEEEGEEEFEWAELDQDAVWDNEAEVEETSRIAICNLDWDRIKAADLMVLFSSFCPMGGSVKQVAIYPSEYGKKRMAEEDRSGPQELTGMVHRGRKDHQEEEEEEEEDERERRDTRLDLVDLEKLEKGKLDETAGATKRDFEALRRYQRNRLRYFYAVMECDSVATARALYQECDRQPFEGAGILLDLRYIPSDMSFEETPHDLCQTVPCSYKAKNFITTALQNTRPSLTWDETDPERYKALSSAMTQALKGGTLDEDRLKDFVASSSGEEEEEDEEKEDNDDSSDEEKEEVKAERIAKFRALIREIDEKEKRKKEKEIDMEEIFDDIREEEEEKEDKDEEEEEADENQAQLNPFEKYLEKRKAKRKERKKKQKENKKREEDEESDEGISDDDVPGGVDSLYSDPFFAQVKKVTKKKGKKKVDDEEETEEDNEKNNLELLLMEEDKEDKRHFNMREIIKNSETTKKRRKNKLKKKMLEKKEQKNKALDDFEVNMNDPRFSELLTSGDYNIDPSHPQFKRTQAMDKLIGEIQRKRMAESGEEVPGAKRPCLGDATQRELSTLVQRVKRKAGRMKGASKGGT</sequence>
<name>A0AAW0UBK9_SCYPA</name>
<evidence type="ECO:0000256" key="5">
    <source>
        <dbReference type="SAM" id="MobiDB-lite"/>
    </source>
</evidence>
<dbReference type="InterPro" id="IPR012580">
    <property type="entry name" value="NUC153"/>
</dbReference>
<feature type="compositionally biased region" description="Acidic residues" evidence="5">
    <location>
        <begin position="553"/>
        <end position="581"/>
    </location>
</feature>
<feature type="compositionally biased region" description="Basic and acidic residues" evidence="5">
    <location>
        <begin position="681"/>
        <end position="698"/>
    </location>
</feature>
<dbReference type="InterPro" id="IPR039754">
    <property type="entry name" value="Esf1"/>
</dbReference>
<feature type="compositionally biased region" description="Acidic residues" evidence="5">
    <location>
        <begin position="225"/>
        <end position="247"/>
    </location>
</feature>
<organism evidence="8 9">
    <name type="scientific">Scylla paramamosain</name>
    <name type="common">Mud crab</name>
    <dbReference type="NCBI Taxonomy" id="85552"/>
    <lineage>
        <taxon>Eukaryota</taxon>
        <taxon>Metazoa</taxon>
        <taxon>Ecdysozoa</taxon>
        <taxon>Arthropoda</taxon>
        <taxon>Crustacea</taxon>
        <taxon>Multicrustacea</taxon>
        <taxon>Malacostraca</taxon>
        <taxon>Eumalacostraca</taxon>
        <taxon>Eucarida</taxon>
        <taxon>Decapoda</taxon>
        <taxon>Pleocyemata</taxon>
        <taxon>Brachyura</taxon>
        <taxon>Eubrachyura</taxon>
        <taxon>Portunoidea</taxon>
        <taxon>Portunidae</taxon>
        <taxon>Portuninae</taxon>
        <taxon>Scylla</taxon>
    </lineage>
</organism>
<feature type="region of interest" description="Disordered" evidence="5">
    <location>
        <begin position="56"/>
        <end position="247"/>
    </location>
</feature>
<evidence type="ECO:0000256" key="3">
    <source>
        <dbReference type="ARBA" id="ARBA00023054"/>
    </source>
</evidence>
<dbReference type="Proteomes" id="UP001487740">
    <property type="component" value="Unassembled WGS sequence"/>
</dbReference>
<feature type="compositionally biased region" description="Basic residues" evidence="5">
    <location>
        <begin position="594"/>
        <end position="610"/>
    </location>
</feature>
<evidence type="ECO:0008006" key="10">
    <source>
        <dbReference type="Google" id="ProtNLM"/>
    </source>
</evidence>
<feature type="compositionally biased region" description="Basic and acidic residues" evidence="5">
    <location>
        <begin position="56"/>
        <end position="69"/>
    </location>
</feature>